<dbReference type="Pfam" id="PF00702">
    <property type="entry name" value="Hydrolase"/>
    <property type="match status" value="1"/>
</dbReference>
<evidence type="ECO:0000256" key="3">
    <source>
        <dbReference type="ARBA" id="ARBA00022692"/>
    </source>
</evidence>
<comment type="subcellular location">
    <subcellularLocation>
        <location evidence="1">Cell membrane</location>
        <topology evidence="1">Multi-pass membrane protein</topology>
    </subcellularLocation>
</comment>
<dbReference type="FunFam" id="3.30.70.100:FF:000005">
    <property type="entry name" value="Copper-exporting P-type ATPase A"/>
    <property type="match status" value="1"/>
</dbReference>
<evidence type="ECO:0000256" key="4">
    <source>
        <dbReference type="ARBA" id="ARBA00022723"/>
    </source>
</evidence>
<dbReference type="SFLD" id="SFLDF00027">
    <property type="entry name" value="p-type_atpase"/>
    <property type="match status" value="1"/>
</dbReference>
<proteinExistence type="inferred from homology"/>
<dbReference type="PRINTS" id="PR00120">
    <property type="entry name" value="HATPASE"/>
</dbReference>
<keyword evidence="12" id="KW-1003">Cell membrane</keyword>
<organism evidence="15 16">
    <name type="scientific">Nocardia stercoris</name>
    <dbReference type="NCBI Taxonomy" id="2483361"/>
    <lineage>
        <taxon>Bacteria</taxon>
        <taxon>Bacillati</taxon>
        <taxon>Actinomycetota</taxon>
        <taxon>Actinomycetes</taxon>
        <taxon>Mycobacteriales</taxon>
        <taxon>Nocardiaceae</taxon>
        <taxon>Nocardia</taxon>
    </lineage>
</organism>
<dbReference type="SUPFAM" id="SSF81660">
    <property type="entry name" value="Metal cation-transporting ATPase, ATP-binding domain N"/>
    <property type="match status" value="1"/>
</dbReference>
<feature type="region of interest" description="Disordered" evidence="13">
    <location>
        <begin position="485"/>
        <end position="540"/>
    </location>
</feature>
<dbReference type="RefSeq" id="WP_122186656.1">
    <property type="nucleotide sequence ID" value="NZ_RFFH01000001.1"/>
</dbReference>
<dbReference type="Gene3D" id="3.30.70.100">
    <property type="match status" value="1"/>
</dbReference>
<dbReference type="InterPro" id="IPR059000">
    <property type="entry name" value="ATPase_P-type_domA"/>
</dbReference>
<dbReference type="PROSITE" id="PS01047">
    <property type="entry name" value="HMA_1"/>
    <property type="match status" value="1"/>
</dbReference>
<evidence type="ECO:0000256" key="10">
    <source>
        <dbReference type="ARBA" id="ARBA00049360"/>
    </source>
</evidence>
<dbReference type="InterPro" id="IPR023299">
    <property type="entry name" value="ATPase_P-typ_cyto_dom_N"/>
</dbReference>
<dbReference type="SUPFAM" id="SSF55008">
    <property type="entry name" value="HMA, heavy metal-associated domain"/>
    <property type="match status" value="1"/>
</dbReference>
<feature type="domain" description="HMA" evidence="14">
    <location>
        <begin position="8"/>
        <end position="72"/>
    </location>
</feature>
<dbReference type="InterPro" id="IPR044492">
    <property type="entry name" value="P_typ_ATPase_HD_dom"/>
</dbReference>
<dbReference type="GO" id="GO:0016887">
    <property type="term" value="F:ATP hydrolysis activity"/>
    <property type="evidence" value="ECO:0007669"/>
    <property type="project" value="InterPro"/>
</dbReference>
<dbReference type="InterPro" id="IPR027256">
    <property type="entry name" value="P-typ_ATPase_IB"/>
</dbReference>
<dbReference type="OrthoDB" id="7059309at2"/>
<dbReference type="NCBIfam" id="TIGR01525">
    <property type="entry name" value="ATPase-IB_hvy"/>
    <property type="match status" value="1"/>
</dbReference>
<sequence>MDTAVAAHALELEIGGMTCASCAARIEKKLNRIDGVTATVNYATEKAAVRYPASVTPGQLIEQVVAAGYTAQLPAAAPRRSPAAALRRQLLFCLVLAIPVVLVSMIPTLQFDNWQWPALALTAPVVLRGGASFHRAAWVNARHGTATMDTLISLGSLAALGWSVYAMFFGTAGMTGMKHSFSLTIAHTDATGTLYLEVAVVLITAILAGRYFETCAKERAGSALRALLELGAKDVAVLRPGAEGQRSEVRVPIAQLRVGDEFVVRPGEQVATDGIVTEGNSALDQSLLTGEPVPVEVTVGDAVVGATVNAGGLLVVRATGVGADTQLARMAALVETAQQGKAPVQALADRVAAVFVPIVLVIAVLTLLVQFGLGAGLTTAAGAAMAVLIIACPCALGLATPTALLVGTGRGAQLGILIKGPQVLESTRRIDTVVLDKTGTVTTGTMTLLETIPAAGVDPAELLAVAGGIEHGSEHPIARAIVAGAERDSRPTASAHVPATPDPDPAAPDYERPLSDSDVLGSAPAWAPEPVRDFRNHGGRGVSGRVGAREVLAGRTELLAEHGIAVPDALERAKSETERLGRTAVLVAWDGVAQGLLVVADAVKPTSAEAVSQLRGLGLTPVLLTGDNRAAATAVAAQVGIDEVIAEVLPSDKLDVVRRLQGEGRVVAMVGDGVNDAAALARADLGMAMGTGTDVAIEAADITLVRGDLRTVAVAIRLSRATLRTIKGNLFWAFGYNVAAIPLAATGLLNPMLAGAAMALSSVFVVSNSLRLRRFR</sequence>
<dbReference type="InterPro" id="IPR017969">
    <property type="entry name" value="Heavy-metal-associated_CS"/>
</dbReference>
<dbReference type="CDD" id="cd02094">
    <property type="entry name" value="P-type_ATPase_Cu-like"/>
    <property type="match status" value="1"/>
</dbReference>
<dbReference type="PROSITE" id="PS01229">
    <property type="entry name" value="COF_2"/>
    <property type="match status" value="1"/>
</dbReference>
<keyword evidence="3 12" id="KW-0812">Transmembrane</keyword>
<comment type="catalytic activity">
    <reaction evidence="10">
        <text>ATP + H2O = ADP + phosphate + H(+)</text>
        <dbReference type="Rhea" id="RHEA:13065"/>
        <dbReference type="ChEBI" id="CHEBI:15377"/>
        <dbReference type="ChEBI" id="CHEBI:15378"/>
        <dbReference type="ChEBI" id="CHEBI:30616"/>
        <dbReference type="ChEBI" id="CHEBI:43474"/>
        <dbReference type="ChEBI" id="CHEBI:456216"/>
    </reaction>
</comment>
<dbReference type="Pfam" id="PF00403">
    <property type="entry name" value="HMA"/>
    <property type="match status" value="1"/>
</dbReference>
<dbReference type="Gene3D" id="3.40.1110.10">
    <property type="entry name" value="Calcium-transporting ATPase, cytoplasmic domain N"/>
    <property type="match status" value="1"/>
</dbReference>
<dbReference type="SUPFAM" id="SSF81665">
    <property type="entry name" value="Calcium ATPase, transmembrane domain M"/>
    <property type="match status" value="1"/>
</dbReference>
<evidence type="ECO:0000256" key="12">
    <source>
        <dbReference type="RuleBase" id="RU362081"/>
    </source>
</evidence>
<dbReference type="InterPro" id="IPR023214">
    <property type="entry name" value="HAD_sf"/>
</dbReference>
<comment type="caution">
    <text evidence="15">The sequence shown here is derived from an EMBL/GenBank/DDBJ whole genome shotgun (WGS) entry which is preliminary data.</text>
</comment>
<evidence type="ECO:0000256" key="7">
    <source>
        <dbReference type="ARBA" id="ARBA00022967"/>
    </source>
</evidence>
<feature type="transmembrane region" description="Helical" evidence="12">
    <location>
        <begin position="114"/>
        <end position="131"/>
    </location>
</feature>
<gene>
    <name evidence="15" type="ORF">EBN03_00255</name>
</gene>
<evidence type="ECO:0000256" key="5">
    <source>
        <dbReference type="ARBA" id="ARBA00022741"/>
    </source>
</evidence>
<dbReference type="GO" id="GO:0055070">
    <property type="term" value="P:copper ion homeostasis"/>
    <property type="evidence" value="ECO:0007669"/>
    <property type="project" value="TreeGrafter"/>
</dbReference>
<feature type="transmembrane region" description="Helical" evidence="12">
    <location>
        <begin position="151"/>
        <end position="174"/>
    </location>
</feature>
<feature type="transmembrane region" description="Helical" evidence="12">
    <location>
        <begin position="194"/>
        <end position="212"/>
    </location>
</feature>
<dbReference type="PROSITE" id="PS50846">
    <property type="entry name" value="HMA_2"/>
    <property type="match status" value="1"/>
</dbReference>
<dbReference type="Pfam" id="PF00122">
    <property type="entry name" value="E1-E2_ATPase"/>
    <property type="match status" value="1"/>
</dbReference>
<dbReference type="SFLD" id="SFLDG00002">
    <property type="entry name" value="C1.7:_P-type_atpase_like"/>
    <property type="match status" value="1"/>
</dbReference>
<dbReference type="Gene3D" id="2.70.150.10">
    <property type="entry name" value="Calcium-transporting ATPase, cytoplasmic transduction domain A"/>
    <property type="match status" value="1"/>
</dbReference>
<evidence type="ECO:0000259" key="14">
    <source>
        <dbReference type="PROSITE" id="PS50846"/>
    </source>
</evidence>
<keyword evidence="6 12" id="KW-0067">ATP-binding</keyword>
<evidence type="ECO:0000256" key="11">
    <source>
        <dbReference type="ARBA" id="ARBA00074171"/>
    </source>
</evidence>
<dbReference type="GO" id="GO:0005524">
    <property type="term" value="F:ATP binding"/>
    <property type="evidence" value="ECO:0007669"/>
    <property type="project" value="UniProtKB-UniRule"/>
</dbReference>
<feature type="transmembrane region" description="Helical" evidence="12">
    <location>
        <begin position="752"/>
        <end position="770"/>
    </location>
</feature>
<feature type="transmembrane region" description="Helical" evidence="12">
    <location>
        <begin position="729"/>
        <end position="746"/>
    </location>
</feature>
<dbReference type="GO" id="GO:0043682">
    <property type="term" value="F:P-type divalent copper transporter activity"/>
    <property type="evidence" value="ECO:0007669"/>
    <property type="project" value="TreeGrafter"/>
</dbReference>
<feature type="transmembrane region" description="Helical" evidence="12">
    <location>
        <begin position="379"/>
        <end position="406"/>
    </location>
</feature>
<evidence type="ECO:0000256" key="1">
    <source>
        <dbReference type="ARBA" id="ARBA00004651"/>
    </source>
</evidence>
<evidence type="ECO:0000256" key="8">
    <source>
        <dbReference type="ARBA" id="ARBA00022989"/>
    </source>
</evidence>
<keyword evidence="5 12" id="KW-0547">Nucleotide-binding</keyword>
<evidence type="ECO:0000256" key="9">
    <source>
        <dbReference type="ARBA" id="ARBA00023136"/>
    </source>
</evidence>
<reference evidence="15 16" key="1">
    <citation type="submission" date="2018-10" db="EMBL/GenBank/DDBJ databases">
        <title>Isolation from cow dung.</title>
        <authorList>
            <person name="Ling L."/>
        </authorList>
    </citation>
    <scope>NUCLEOTIDE SEQUENCE [LARGE SCALE GENOMIC DNA]</scope>
    <source>
        <strain evidence="15 16">NEAU-LL90</strain>
    </source>
</reference>
<dbReference type="PROSITE" id="PS00154">
    <property type="entry name" value="ATPASE_E1_E2"/>
    <property type="match status" value="1"/>
</dbReference>
<dbReference type="SUPFAM" id="SSF81653">
    <property type="entry name" value="Calcium ATPase, transduction domain A"/>
    <property type="match status" value="1"/>
</dbReference>
<dbReference type="InterPro" id="IPR036163">
    <property type="entry name" value="HMA_dom_sf"/>
</dbReference>
<dbReference type="EMBL" id="RFFH01000001">
    <property type="protein sequence ID" value="RMI35680.1"/>
    <property type="molecule type" value="Genomic_DNA"/>
</dbReference>
<feature type="transmembrane region" description="Helical" evidence="12">
    <location>
        <begin position="351"/>
        <end position="373"/>
    </location>
</feature>
<evidence type="ECO:0000256" key="2">
    <source>
        <dbReference type="ARBA" id="ARBA00006024"/>
    </source>
</evidence>
<keyword evidence="7" id="KW-1278">Translocase</keyword>
<feature type="transmembrane region" description="Helical" evidence="12">
    <location>
        <begin position="89"/>
        <end position="108"/>
    </location>
</feature>
<evidence type="ECO:0000256" key="13">
    <source>
        <dbReference type="SAM" id="MobiDB-lite"/>
    </source>
</evidence>
<dbReference type="InterPro" id="IPR023298">
    <property type="entry name" value="ATPase_P-typ_TM_dom_sf"/>
</dbReference>
<dbReference type="GO" id="GO:0005507">
    <property type="term" value="F:copper ion binding"/>
    <property type="evidence" value="ECO:0007669"/>
    <property type="project" value="TreeGrafter"/>
</dbReference>
<evidence type="ECO:0000313" key="15">
    <source>
        <dbReference type="EMBL" id="RMI35680.1"/>
    </source>
</evidence>
<dbReference type="PANTHER" id="PTHR43520">
    <property type="entry name" value="ATP7, ISOFORM B"/>
    <property type="match status" value="1"/>
</dbReference>
<keyword evidence="16" id="KW-1185">Reference proteome</keyword>
<accession>A0A3M2LFS6</accession>
<dbReference type="AlphaFoldDB" id="A0A3M2LFS6"/>
<keyword evidence="8 12" id="KW-1133">Transmembrane helix</keyword>
<dbReference type="GO" id="GO:0005886">
    <property type="term" value="C:plasma membrane"/>
    <property type="evidence" value="ECO:0007669"/>
    <property type="project" value="UniProtKB-SubCell"/>
</dbReference>
<dbReference type="InterPro" id="IPR006121">
    <property type="entry name" value="HMA_dom"/>
</dbReference>
<evidence type="ECO:0000256" key="6">
    <source>
        <dbReference type="ARBA" id="ARBA00022840"/>
    </source>
</evidence>
<dbReference type="InterPro" id="IPR001757">
    <property type="entry name" value="P_typ_ATPase"/>
</dbReference>
<protein>
    <recommendedName>
        <fullName evidence="11">Cation-transporting P-type ATPase B</fullName>
    </recommendedName>
</protein>
<keyword evidence="9 12" id="KW-0472">Membrane</keyword>
<dbReference type="InterPro" id="IPR036412">
    <property type="entry name" value="HAD-like_sf"/>
</dbReference>
<evidence type="ECO:0000313" key="16">
    <source>
        <dbReference type="Proteomes" id="UP000279275"/>
    </source>
</evidence>
<dbReference type="CDD" id="cd00371">
    <property type="entry name" value="HMA"/>
    <property type="match status" value="1"/>
</dbReference>
<name>A0A3M2LFS6_9NOCA</name>
<dbReference type="PRINTS" id="PR00119">
    <property type="entry name" value="CATATPASE"/>
</dbReference>
<dbReference type="InterPro" id="IPR008250">
    <property type="entry name" value="ATPase_P-typ_transduc_dom_A_sf"/>
</dbReference>
<dbReference type="NCBIfam" id="TIGR01494">
    <property type="entry name" value="ATPase_P-type"/>
    <property type="match status" value="2"/>
</dbReference>
<dbReference type="FunFam" id="2.70.150.10:FF:000002">
    <property type="entry name" value="Copper-transporting ATPase 1, putative"/>
    <property type="match status" value="1"/>
</dbReference>
<dbReference type="Gene3D" id="3.40.50.1000">
    <property type="entry name" value="HAD superfamily/HAD-like"/>
    <property type="match status" value="1"/>
</dbReference>
<dbReference type="SFLD" id="SFLDS00003">
    <property type="entry name" value="Haloacid_Dehalogenase"/>
    <property type="match status" value="1"/>
</dbReference>
<dbReference type="SUPFAM" id="SSF56784">
    <property type="entry name" value="HAD-like"/>
    <property type="match status" value="1"/>
</dbReference>
<dbReference type="InterPro" id="IPR018303">
    <property type="entry name" value="ATPase_P-typ_P_site"/>
</dbReference>
<keyword evidence="4 12" id="KW-0479">Metal-binding</keyword>
<dbReference type="Proteomes" id="UP000279275">
    <property type="component" value="Unassembled WGS sequence"/>
</dbReference>
<comment type="similarity">
    <text evidence="2 12">Belongs to the cation transport ATPase (P-type) (TC 3.A.3) family. Type IB subfamily.</text>
</comment>
<dbReference type="PANTHER" id="PTHR43520:SF8">
    <property type="entry name" value="P-TYPE CU(+) TRANSPORTER"/>
    <property type="match status" value="1"/>
</dbReference>